<feature type="region of interest" description="Disordered" evidence="1">
    <location>
        <begin position="1"/>
        <end position="62"/>
    </location>
</feature>
<name>F7T9F0_9BURK</name>
<protein>
    <submittedName>
        <fullName evidence="2">Uncharacterized protein</fullName>
    </submittedName>
</protein>
<evidence type="ECO:0000256" key="1">
    <source>
        <dbReference type="SAM" id="MobiDB-lite"/>
    </source>
</evidence>
<reference evidence="2 3" key="1">
    <citation type="submission" date="2011-06" db="EMBL/GenBank/DDBJ databases">
        <authorList>
            <person name="Bador J."/>
            <person name="Amoureux L."/>
            <person name="Neuwirth C."/>
        </authorList>
    </citation>
    <scope>NUCLEOTIDE SEQUENCE [LARGE SCALE GENOMIC DNA]</scope>
    <source>
        <strain evidence="2 3">AXX-A</strain>
    </source>
</reference>
<gene>
    <name evidence="2" type="ORF">AXXA_27980</name>
</gene>
<sequence>MRVIAIAQGYGGKDKHALREPGDQFEVPDGDTASWYEPIEESEPTPAGGKKGGRQQSGHDLA</sequence>
<dbReference type="RefSeq" id="WP_006395584.1">
    <property type="nucleotide sequence ID" value="NZ_GL982453.1"/>
</dbReference>
<feature type="compositionally biased region" description="Basic and acidic residues" evidence="1">
    <location>
        <begin position="12"/>
        <end position="22"/>
    </location>
</feature>
<organism evidence="2 3">
    <name type="scientific">Achromobacter insuavis AXX-A</name>
    <dbReference type="NCBI Taxonomy" id="1003200"/>
    <lineage>
        <taxon>Bacteria</taxon>
        <taxon>Pseudomonadati</taxon>
        <taxon>Pseudomonadota</taxon>
        <taxon>Betaproteobacteria</taxon>
        <taxon>Burkholderiales</taxon>
        <taxon>Alcaligenaceae</taxon>
        <taxon>Achromobacter</taxon>
    </lineage>
</organism>
<comment type="caution">
    <text evidence="2">The sequence shown here is derived from an EMBL/GenBank/DDBJ whole genome shotgun (WGS) entry which is preliminary data.</text>
</comment>
<dbReference type="HOGENOM" id="CLU_2822538_0_0_4"/>
<evidence type="ECO:0000313" key="3">
    <source>
        <dbReference type="Proteomes" id="UP000004853"/>
    </source>
</evidence>
<dbReference type="AlphaFoldDB" id="F7T9F0"/>
<dbReference type="OrthoDB" id="9169262at2"/>
<proteinExistence type="predicted"/>
<dbReference type="EMBL" id="AFRQ01000133">
    <property type="protein sequence ID" value="EGP43110.1"/>
    <property type="molecule type" value="Genomic_DNA"/>
</dbReference>
<dbReference type="Proteomes" id="UP000004853">
    <property type="component" value="Unassembled WGS sequence"/>
</dbReference>
<accession>F7T9F0</accession>
<evidence type="ECO:0000313" key="2">
    <source>
        <dbReference type="EMBL" id="EGP43110.1"/>
    </source>
</evidence>